<keyword evidence="3" id="KW-1185">Reference proteome</keyword>
<feature type="transmembrane region" description="Helical" evidence="1">
    <location>
        <begin position="125"/>
        <end position="148"/>
    </location>
</feature>
<feature type="transmembrane region" description="Helical" evidence="1">
    <location>
        <begin position="88"/>
        <end position="113"/>
    </location>
</feature>
<evidence type="ECO:0000256" key="1">
    <source>
        <dbReference type="SAM" id="Phobius"/>
    </source>
</evidence>
<gene>
    <name evidence="2" type="ORF">ARMGADRAFT_1029321</name>
</gene>
<evidence type="ECO:0000313" key="3">
    <source>
        <dbReference type="Proteomes" id="UP000217790"/>
    </source>
</evidence>
<reference evidence="3" key="1">
    <citation type="journal article" date="2017" name="Nat. Ecol. Evol.">
        <title>Genome expansion and lineage-specific genetic innovations in the forest pathogenic fungi Armillaria.</title>
        <authorList>
            <person name="Sipos G."/>
            <person name="Prasanna A.N."/>
            <person name="Walter M.C."/>
            <person name="O'Connor E."/>
            <person name="Balint B."/>
            <person name="Krizsan K."/>
            <person name="Kiss B."/>
            <person name="Hess J."/>
            <person name="Varga T."/>
            <person name="Slot J."/>
            <person name="Riley R."/>
            <person name="Boka B."/>
            <person name="Rigling D."/>
            <person name="Barry K."/>
            <person name="Lee J."/>
            <person name="Mihaltcheva S."/>
            <person name="LaButti K."/>
            <person name="Lipzen A."/>
            <person name="Waldron R."/>
            <person name="Moloney N.M."/>
            <person name="Sperisen C."/>
            <person name="Kredics L."/>
            <person name="Vagvoelgyi C."/>
            <person name="Patrignani A."/>
            <person name="Fitzpatrick D."/>
            <person name="Nagy I."/>
            <person name="Doyle S."/>
            <person name="Anderson J.B."/>
            <person name="Grigoriev I.V."/>
            <person name="Gueldener U."/>
            <person name="Muensterkoetter M."/>
            <person name="Nagy L.G."/>
        </authorList>
    </citation>
    <scope>NUCLEOTIDE SEQUENCE [LARGE SCALE GENOMIC DNA]</scope>
    <source>
        <strain evidence="3">Ar21-2</strain>
    </source>
</reference>
<dbReference type="OrthoDB" id="3038148at2759"/>
<feature type="transmembrane region" description="Helical" evidence="1">
    <location>
        <begin position="30"/>
        <end position="49"/>
    </location>
</feature>
<dbReference type="InParanoid" id="A0A2H3E0W9"/>
<evidence type="ECO:0000313" key="2">
    <source>
        <dbReference type="EMBL" id="PBK94987.1"/>
    </source>
</evidence>
<organism evidence="2 3">
    <name type="scientific">Armillaria gallica</name>
    <name type="common">Bulbous honey fungus</name>
    <name type="synonym">Armillaria bulbosa</name>
    <dbReference type="NCBI Taxonomy" id="47427"/>
    <lineage>
        <taxon>Eukaryota</taxon>
        <taxon>Fungi</taxon>
        <taxon>Dikarya</taxon>
        <taxon>Basidiomycota</taxon>
        <taxon>Agaricomycotina</taxon>
        <taxon>Agaricomycetes</taxon>
        <taxon>Agaricomycetidae</taxon>
        <taxon>Agaricales</taxon>
        <taxon>Marasmiineae</taxon>
        <taxon>Physalacriaceae</taxon>
        <taxon>Armillaria</taxon>
    </lineage>
</organism>
<sequence>MSIGMYTGILAVTLWTMSLSAGSGYSTSMVMPSIISTILTDLYMIWCCWMVWEWCWLVVLPPILFLIAATVSKIIATYDSYIYAPFPIFLTLYTSFILATTLWCTLFIIYYILSVTGVNCGAGMLYLDTIVGIAKGVAPTLIIGQAAVGHTHPDERDGIQQGQLDELVVVVEKYIGVQDETLN</sequence>
<dbReference type="EMBL" id="KZ293653">
    <property type="protein sequence ID" value="PBK94987.1"/>
    <property type="molecule type" value="Genomic_DNA"/>
</dbReference>
<keyword evidence="1" id="KW-0812">Transmembrane</keyword>
<accession>A0A2H3E0W9</accession>
<protein>
    <submittedName>
        <fullName evidence="2">Uncharacterized protein</fullName>
    </submittedName>
</protein>
<keyword evidence="1" id="KW-0472">Membrane</keyword>
<keyword evidence="1" id="KW-1133">Transmembrane helix</keyword>
<proteinExistence type="predicted"/>
<feature type="transmembrane region" description="Helical" evidence="1">
    <location>
        <begin position="56"/>
        <end position="76"/>
    </location>
</feature>
<dbReference type="Proteomes" id="UP000217790">
    <property type="component" value="Unassembled WGS sequence"/>
</dbReference>
<name>A0A2H3E0W9_ARMGA</name>
<dbReference type="AlphaFoldDB" id="A0A2H3E0W9"/>